<keyword evidence="13" id="KW-0865">Zymogen</keyword>
<comment type="function">
    <text evidence="2">Secreted tripeptidyl-peptidase which degrades proteins at acidic pHs and is involved in virulence.</text>
</comment>
<dbReference type="EC" id="3.4.14.10" evidence="4"/>
<evidence type="ECO:0000313" key="17">
    <source>
        <dbReference type="EMBL" id="KAE9967283.1"/>
    </source>
</evidence>
<evidence type="ECO:0000256" key="9">
    <source>
        <dbReference type="ARBA" id="ARBA00022801"/>
    </source>
</evidence>
<evidence type="ECO:0000259" key="16">
    <source>
        <dbReference type="PROSITE" id="PS51695"/>
    </source>
</evidence>
<comment type="cofactor">
    <cofactor evidence="15">
        <name>Ca(2+)</name>
        <dbReference type="ChEBI" id="CHEBI:29108"/>
    </cofactor>
    <text evidence="15">Binds 1 Ca(2+) ion per subunit.</text>
</comment>
<evidence type="ECO:0000256" key="15">
    <source>
        <dbReference type="PROSITE-ProRule" id="PRU01032"/>
    </source>
</evidence>
<dbReference type="PANTHER" id="PTHR14218">
    <property type="entry name" value="PROTEASE S8 TRIPEPTIDYL PEPTIDASE I CLN2"/>
    <property type="match status" value="1"/>
</dbReference>
<feature type="domain" description="Peptidase S53" evidence="16">
    <location>
        <begin position="262"/>
        <end position="643"/>
    </location>
</feature>
<dbReference type="GO" id="GO:0004252">
    <property type="term" value="F:serine-type endopeptidase activity"/>
    <property type="evidence" value="ECO:0007669"/>
    <property type="project" value="UniProtKB-UniRule"/>
</dbReference>
<dbReference type="PANTHER" id="PTHR14218:SF39">
    <property type="entry name" value="PEPTIDASE S53 DOMAIN-CONTAINING PROTEIN"/>
    <property type="match status" value="1"/>
</dbReference>
<dbReference type="Pfam" id="PF00082">
    <property type="entry name" value="Peptidase_S8"/>
    <property type="match status" value="1"/>
</dbReference>
<proteinExistence type="predicted"/>
<feature type="binding site" evidence="15">
    <location>
        <position position="623"/>
    </location>
    <ligand>
        <name>Ca(2+)</name>
        <dbReference type="ChEBI" id="CHEBI:29108"/>
    </ligand>
</feature>
<dbReference type="GO" id="GO:0046872">
    <property type="term" value="F:metal ion binding"/>
    <property type="evidence" value="ECO:0007669"/>
    <property type="project" value="UniProtKB-UniRule"/>
</dbReference>
<dbReference type="Gene3D" id="3.40.50.200">
    <property type="entry name" value="Peptidase S8/S53 domain"/>
    <property type="match status" value="1"/>
</dbReference>
<dbReference type="GO" id="GO:0008240">
    <property type="term" value="F:tripeptidyl-peptidase activity"/>
    <property type="evidence" value="ECO:0007669"/>
    <property type="project" value="UniProtKB-EC"/>
</dbReference>
<dbReference type="SMART" id="SM00944">
    <property type="entry name" value="Pro-kuma_activ"/>
    <property type="match status" value="1"/>
</dbReference>
<feature type="binding site" evidence="15">
    <location>
        <position position="602"/>
    </location>
    <ligand>
        <name>Ca(2+)</name>
        <dbReference type="ChEBI" id="CHEBI:29108"/>
    </ligand>
</feature>
<dbReference type="CDD" id="cd04056">
    <property type="entry name" value="Peptidases_S53"/>
    <property type="match status" value="1"/>
</dbReference>
<comment type="caution">
    <text evidence="17">The sequence shown here is derived from an EMBL/GenBank/DDBJ whole genome shotgun (WGS) entry which is preliminary data.</text>
</comment>
<dbReference type="InterPro" id="IPR000209">
    <property type="entry name" value="Peptidase_S8/S53_dom"/>
</dbReference>
<feature type="binding site" evidence="15">
    <location>
        <position position="621"/>
    </location>
    <ligand>
        <name>Ca(2+)</name>
        <dbReference type="ChEBI" id="CHEBI:29108"/>
    </ligand>
</feature>
<keyword evidence="11 15" id="KW-0106">Calcium</keyword>
<keyword evidence="6 15" id="KW-0645">Protease</keyword>
<keyword evidence="5" id="KW-0964">Secreted</keyword>
<evidence type="ECO:0000256" key="10">
    <source>
        <dbReference type="ARBA" id="ARBA00022825"/>
    </source>
</evidence>
<feature type="active site" description="Charge relay system" evidence="15">
    <location>
        <position position="350"/>
    </location>
</feature>
<dbReference type="GO" id="GO:0005576">
    <property type="term" value="C:extracellular region"/>
    <property type="evidence" value="ECO:0007669"/>
    <property type="project" value="UniProtKB-SubCell"/>
</dbReference>
<feature type="binding site" evidence="15">
    <location>
        <position position="603"/>
    </location>
    <ligand>
        <name>Ca(2+)</name>
        <dbReference type="ChEBI" id="CHEBI:29108"/>
    </ligand>
</feature>
<comment type="subcellular location">
    <subcellularLocation>
        <location evidence="3">Secreted</location>
        <location evidence="3">Extracellular space</location>
    </subcellularLocation>
</comment>
<evidence type="ECO:0000313" key="18">
    <source>
        <dbReference type="Proteomes" id="UP000433883"/>
    </source>
</evidence>
<evidence type="ECO:0000256" key="14">
    <source>
        <dbReference type="ARBA" id="ARBA00023180"/>
    </source>
</evidence>
<dbReference type="EMBL" id="WNWQ01000477">
    <property type="protein sequence ID" value="KAE9967283.1"/>
    <property type="molecule type" value="Genomic_DNA"/>
</dbReference>
<evidence type="ECO:0000256" key="3">
    <source>
        <dbReference type="ARBA" id="ARBA00004239"/>
    </source>
</evidence>
<evidence type="ECO:0000256" key="8">
    <source>
        <dbReference type="ARBA" id="ARBA00022729"/>
    </source>
</evidence>
<keyword evidence="14" id="KW-0325">Glycoprotein</keyword>
<dbReference type="CDD" id="cd11377">
    <property type="entry name" value="Pro-peptidase_S53"/>
    <property type="match status" value="1"/>
</dbReference>
<keyword evidence="8" id="KW-0732">Signal</keyword>
<reference evidence="17 18" key="1">
    <citation type="submission" date="2019-11" db="EMBL/GenBank/DDBJ databases">
        <title>Venturia inaequalis Genome Resource.</title>
        <authorList>
            <person name="Lichtner F.J."/>
        </authorList>
    </citation>
    <scope>NUCLEOTIDE SEQUENCE [LARGE SCALE GENOMIC DNA]</scope>
    <source>
        <strain evidence="17">Bline_iso_100314</strain>
    </source>
</reference>
<gene>
    <name evidence="17" type="ORF">BLS_006453</name>
</gene>
<evidence type="ECO:0000256" key="2">
    <source>
        <dbReference type="ARBA" id="ARBA00002451"/>
    </source>
</evidence>
<dbReference type="AlphaFoldDB" id="A0A8H3YPI7"/>
<comment type="catalytic activity">
    <reaction evidence="1">
        <text>Release of an N-terminal tripeptide from a polypeptide.</text>
        <dbReference type="EC" id="3.4.14.10"/>
    </reaction>
</comment>
<keyword evidence="12" id="KW-0843">Virulence</keyword>
<feature type="active site" description="Charge relay system" evidence="15">
    <location>
        <position position="560"/>
    </location>
</feature>
<evidence type="ECO:0000256" key="12">
    <source>
        <dbReference type="ARBA" id="ARBA00023026"/>
    </source>
</evidence>
<evidence type="ECO:0000256" key="7">
    <source>
        <dbReference type="ARBA" id="ARBA00022723"/>
    </source>
</evidence>
<keyword evidence="7 15" id="KW-0479">Metal-binding</keyword>
<evidence type="ECO:0000256" key="13">
    <source>
        <dbReference type="ARBA" id="ARBA00023145"/>
    </source>
</evidence>
<dbReference type="FunFam" id="3.40.50.200:FF:000015">
    <property type="entry name" value="Tripeptidyl peptidase A"/>
    <property type="match status" value="1"/>
</dbReference>
<protein>
    <recommendedName>
        <fullName evidence="4">tripeptidyl-peptidase II</fullName>
        <ecNumber evidence="4">3.4.14.10</ecNumber>
    </recommendedName>
</protein>
<dbReference type="GO" id="GO:0006508">
    <property type="term" value="P:proteolysis"/>
    <property type="evidence" value="ECO:0007669"/>
    <property type="project" value="UniProtKB-KW"/>
</dbReference>
<keyword evidence="9 15" id="KW-0378">Hydrolase</keyword>
<dbReference type="InterPro" id="IPR050819">
    <property type="entry name" value="Tripeptidyl-peptidase_I"/>
</dbReference>
<dbReference type="InterPro" id="IPR036852">
    <property type="entry name" value="Peptidase_S8/S53_dom_sf"/>
</dbReference>
<feature type="active site" description="Charge relay system" evidence="15">
    <location>
        <position position="346"/>
    </location>
</feature>
<dbReference type="InterPro" id="IPR015366">
    <property type="entry name" value="S53_propep"/>
</dbReference>
<evidence type="ECO:0000256" key="5">
    <source>
        <dbReference type="ARBA" id="ARBA00022525"/>
    </source>
</evidence>
<organism evidence="17 18">
    <name type="scientific">Venturia inaequalis</name>
    <name type="common">Apple scab fungus</name>
    <dbReference type="NCBI Taxonomy" id="5025"/>
    <lineage>
        <taxon>Eukaryota</taxon>
        <taxon>Fungi</taxon>
        <taxon>Dikarya</taxon>
        <taxon>Ascomycota</taxon>
        <taxon>Pezizomycotina</taxon>
        <taxon>Dothideomycetes</taxon>
        <taxon>Pleosporomycetidae</taxon>
        <taxon>Venturiales</taxon>
        <taxon>Venturiaceae</taxon>
        <taxon>Venturia</taxon>
    </lineage>
</organism>
<dbReference type="Proteomes" id="UP000433883">
    <property type="component" value="Unassembled WGS sequence"/>
</dbReference>
<dbReference type="InterPro" id="IPR030400">
    <property type="entry name" value="Sedolisin_dom"/>
</dbReference>
<evidence type="ECO:0000256" key="1">
    <source>
        <dbReference type="ARBA" id="ARBA00001910"/>
    </source>
</evidence>
<accession>A0A8H3YPI7</accession>
<dbReference type="Pfam" id="PF09286">
    <property type="entry name" value="Pro-kuma_activ"/>
    <property type="match status" value="1"/>
</dbReference>
<dbReference type="SUPFAM" id="SSF52743">
    <property type="entry name" value="Subtilisin-like"/>
    <property type="match status" value="1"/>
</dbReference>
<name>A0A8H3YPI7_VENIN</name>
<keyword evidence="10 15" id="KW-0720">Serine protease</keyword>
<evidence type="ECO:0000256" key="11">
    <source>
        <dbReference type="ARBA" id="ARBA00022837"/>
    </source>
</evidence>
<dbReference type="SUPFAM" id="SSF54897">
    <property type="entry name" value="Protease propeptides/inhibitors"/>
    <property type="match status" value="1"/>
</dbReference>
<evidence type="ECO:0000256" key="6">
    <source>
        <dbReference type="ARBA" id="ARBA00022670"/>
    </source>
</evidence>
<dbReference type="PROSITE" id="PS51695">
    <property type="entry name" value="SEDOLISIN"/>
    <property type="match status" value="1"/>
</dbReference>
<evidence type="ECO:0000256" key="4">
    <source>
        <dbReference type="ARBA" id="ARBA00012462"/>
    </source>
</evidence>
<sequence>MLRYTRSEVELPDARRCLIEQAPGRFQSPPLAMHLSQFLTSIHAIGAVYSCYASPVASRSSYAVAEHHPVPKGWTKVGPAPKSALINLQIGLRQGNEGVIEQHLLQVSDPNHVRYGQHLSPDQVHSIITPSDETLDSVASWLLDNGITSFSYSPAKDWISTPLTVGKVERLLQTEYFVFVHDDGTTVVRAPEWSLPLSLHEHIDVVQPTTSFFRPTAAAKSLVLGGEGETVSWWEAHGQTFASKTAGAVSNSTLSSICNITFTSLECVRTLYGTIDYVPKVPEKQKLGITNYLNETNNRADIKLYLETQRPEAVSAAQTFELISIANGTLSQNYTAAQAAAGDGIEGILDAEWVIGVAYPIPMVSWSTGGSPPFIPDLATPTDTNEPYLVWLEYVLAQKDLPTVISTSYGDSEQTVPYSYAKRACAGFAQLGARGISVLFSSGDAGVGANGTCLSNDGKNTTMFTPNFPTSCPWITSVGGTEAFEPEVAVKRFGSGAGFSNYFGAPDYQKDIVDDYIESLDGLYDGLYNKSGRGYPDVAAQGNRDIIAFNGKIRTVGGTSASSPTFAAVIGLVNDALLAAGKPVLGFMNPWLYSVGYQGLNDVVSGSSIGCNSSGFPAKAGWDAVTGWGTPNFPKLVKLALDKDDEYGYEK</sequence>